<dbReference type="GO" id="GO:0017168">
    <property type="term" value="F:5-oxoprolinase (ATP-hydrolyzing) activity"/>
    <property type="evidence" value="ECO:0007669"/>
    <property type="project" value="TreeGrafter"/>
</dbReference>
<feature type="domain" description="Hydantoinase A/oxoprolinase" evidence="1">
    <location>
        <begin position="1"/>
        <end position="99"/>
    </location>
</feature>
<dbReference type="PANTHER" id="PTHR11365:SF23">
    <property type="entry name" value="HYPOTHETICAL 5-OXOPROLINASE (EUROFUNG)-RELATED"/>
    <property type="match status" value="1"/>
</dbReference>
<dbReference type="AlphaFoldDB" id="A0A6J6UTM6"/>
<gene>
    <name evidence="3" type="ORF">UFOPK2844_01185</name>
</gene>
<dbReference type="InterPro" id="IPR045079">
    <property type="entry name" value="Oxoprolinase-like"/>
</dbReference>
<name>A0A6J6UTM6_9ZZZZ</name>
<sequence length="305" mass="33435">MSLSKEKAVQVIETKIAGPLKLGNARAAWGIHETANEDVARAFRVHAAGRGFDYRQSAMIAFGGSGPIHALRIARKLKIPRVIFPIGAGVMSAFGLLVSPNSFEVIKAEKVLLNQLNAGALTERLNQLVNQASQFLLEAGVAHDSIGIRLRLDMRYQGQGHEIEVPLPQIKDIAHIFNELPRLFADHYARVFSISFLKQPIEIVNWKVEASGPAPPMSERGFFLDSFIAATEVDKDFIKGTRNVYFPDRDGFIECPIYDRYKLGPGVVIKGPALIEENESTCVIGLGDLVHVDAGHNLIADVTAD</sequence>
<proteinExistence type="predicted"/>
<evidence type="ECO:0000313" key="3">
    <source>
        <dbReference type="EMBL" id="CAB4762525.1"/>
    </source>
</evidence>
<protein>
    <submittedName>
        <fullName evidence="3">Unannotated protein</fullName>
    </submittedName>
</protein>
<reference evidence="3" key="1">
    <citation type="submission" date="2020-05" db="EMBL/GenBank/DDBJ databases">
        <authorList>
            <person name="Chiriac C."/>
            <person name="Salcher M."/>
            <person name="Ghai R."/>
            <person name="Kavagutti S V."/>
        </authorList>
    </citation>
    <scope>NUCLEOTIDE SEQUENCE</scope>
</reference>
<evidence type="ECO:0000259" key="2">
    <source>
        <dbReference type="Pfam" id="PF19278"/>
    </source>
</evidence>
<dbReference type="EMBL" id="CAEZZG010000036">
    <property type="protein sequence ID" value="CAB4762525.1"/>
    <property type="molecule type" value="Genomic_DNA"/>
</dbReference>
<feature type="domain" description="Acetophenone carboxylase-like C-terminal" evidence="2">
    <location>
        <begin position="118"/>
        <end position="294"/>
    </location>
</feature>
<dbReference type="Pfam" id="PF19278">
    <property type="entry name" value="Hydant_A_C"/>
    <property type="match status" value="1"/>
</dbReference>
<dbReference type="GO" id="GO:0006749">
    <property type="term" value="P:glutathione metabolic process"/>
    <property type="evidence" value="ECO:0007669"/>
    <property type="project" value="TreeGrafter"/>
</dbReference>
<evidence type="ECO:0000259" key="1">
    <source>
        <dbReference type="Pfam" id="PF01968"/>
    </source>
</evidence>
<dbReference type="InterPro" id="IPR049517">
    <property type="entry name" value="ACX-like_C"/>
</dbReference>
<dbReference type="InterPro" id="IPR002821">
    <property type="entry name" value="Hydantoinase_A"/>
</dbReference>
<accession>A0A6J6UTM6</accession>
<dbReference type="GO" id="GO:0005829">
    <property type="term" value="C:cytosol"/>
    <property type="evidence" value="ECO:0007669"/>
    <property type="project" value="TreeGrafter"/>
</dbReference>
<dbReference type="Pfam" id="PF01968">
    <property type="entry name" value="Hydantoinase_A"/>
    <property type="match status" value="1"/>
</dbReference>
<dbReference type="PANTHER" id="PTHR11365">
    <property type="entry name" value="5-OXOPROLINASE RELATED"/>
    <property type="match status" value="1"/>
</dbReference>
<organism evidence="3">
    <name type="scientific">freshwater metagenome</name>
    <dbReference type="NCBI Taxonomy" id="449393"/>
    <lineage>
        <taxon>unclassified sequences</taxon>
        <taxon>metagenomes</taxon>
        <taxon>ecological metagenomes</taxon>
    </lineage>
</organism>